<dbReference type="EMBL" id="KZ107846">
    <property type="protein sequence ID" value="OSS48386.1"/>
    <property type="molecule type" value="Genomic_DNA"/>
</dbReference>
<sequence>MATNPPHLLTLPREIRNQIYSYLHKEVEVDNERRPSILDVHVRLENAPYAALLLTNSQLYHEYREADSSWNLAAHIKMDVDPSYYLKSPVMARNREVSALRSVQHVTIVDKRSMGLGFIGKYLVEKMPKLRTVRHLRGDGETHILEDSKLFSEWPLSYFDTHEHSLPKKFMGLPLFQVAVAKHVEYSSESDDMDGDFIYGDESEDDDTDGDYADGLVHAVKTLRLVTYSADDQPKKHTWTPKQGNVYWNSRRPYPQDLFNSLPPEKQAQIANFSTALVNWKEGCIATETHSLPTSGDQESAMDRMVMSKLLYEALP</sequence>
<dbReference type="Proteomes" id="UP000193240">
    <property type="component" value="Unassembled WGS sequence"/>
</dbReference>
<organism evidence="1 2">
    <name type="scientific">Epicoccum nigrum</name>
    <name type="common">Soil fungus</name>
    <name type="synonym">Epicoccum purpurascens</name>
    <dbReference type="NCBI Taxonomy" id="105696"/>
    <lineage>
        <taxon>Eukaryota</taxon>
        <taxon>Fungi</taxon>
        <taxon>Dikarya</taxon>
        <taxon>Ascomycota</taxon>
        <taxon>Pezizomycotina</taxon>
        <taxon>Dothideomycetes</taxon>
        <taxon>Pleosporomycetidae</taxon>
        <taxon>Pleosporales</taxon>
        <taxon>Pleosporineae</taxon>
        <taxon>Didymellaceae</taxon>
        <taxon>Epicoccum</taxon>
    </lineage>
</organism>
<evidence type="ECO:0008006" key="3">
    <source>
        <dbReference type="Google" id="ProtNLM"/>
    </source>
</evidence>
<evidence type="ECO:0000313" key="1">
    <source>
        <dbReference type="EMBL" id="OSS48386.1"/>
    </source>
</evidence>
<gene>
    <name evidence="1" type="ORF">B5807_07648</name>
</gene>
<evidence type="ECO:0000313" key="2">
    <source>
        <dbReference type="Proteomes" id="UP000193240"/>
    </source>
</evidence>
<dbReference type="InParanoid" id="A0A1Y2LWX5"/>
<reference evidence="1 2" key="1">
    <citation type="journal article" date="2017" name="Genome Announc.">
        <title>Genome sequence of the saprophytic ascomycete Epicoccum nigrum ICMP 19927 strain isolated from New Zealand.</title>
        <authorList>
            <person name="Fokin M."/>
            <person name="Fleetwood D."/>
            <person name="Weir B.S."/>
            <person name="Villas-Boas S.G."/>
        </authorList>
    </citation>
    <scope>NUCLEOTIDE SEQUENCE [LARGE SCALE GENOMIC DNA]</scope>
    <source>
        <strain evidence="1 2">ICMP 19927</strain>
    </source>
</reference>
<protein>
    <recommendedName>
        <fullName evidence="3">F-box domain-containing protein</fullName>
    </recommendedName>
</protein>
<accession>A0A1Y2LWX5</accession>
<name>A0A1Y2LWX5_EPING</name>
<proteinExistence type="predicted"/>
<dbReference type="AlphaFoldDB" id="A0A1Y2LWX5"/>
<keyword evidence="2" id="KW-1185">Reference proteome</keyword>